<feature type="region of interest" description="Disordered" evidence="1">
    <location>
        <begin position="1973"/>
        <end position="2124"/>
    </location>
</feature>
<sequence>MAWWDSQHRTIGASPRSSPRNIMGDAFPRLEPSPIDRHSGRHVDRHIDRHVDRHADMELERALLSPVVEEQPGQPTAPALVVQVDIRFTDPVIRSRYCRSYASSPTFEATDRICRGLVRRIERCSEEFITRKDSAALEVFKGDTYERKPQRFEMTFRVMRRGRGEWAERTYRSYQKHPLTVALTKEITLVTHLMIGLFLRRHDKHFRWIDCPVREGDSESSETMVPSDGGPLSLLSVPRSLFIEATQEYEFVPGYTIEVCLRSRNPERQVVAFERTLNVNSTQTTPLTRLMSEDMLGKALKSINQALESKERDYDDHLRGGNGARNGVPFEDDALEIDLRIVNNLGPVFSHVHRNITSKLALFRDPEAKDCDSFLCDTEKLLVQHRNEADATLNALDDLEFRIVELKGVGWTLRDPAKFILGPSASHARRTIQAALDRLQTGIGDVIRGHNIAIHISAHKRGHLVLDKAIVAHEKRGKPRESFASGEDAQTAFVARLKARIQKDIDKVFEDSCSIDDIPEYDDDYFARRPVTPAQPEQPLSGSSPPSYSPSSTWSSPAKQSRPSLSIQGSPRTRTQRVFSLSRRSTESMRSIDFLKAARDSFAADSSRPSTAASESVSEPRGFDSPVSDGRGPLLGAADVRPARSFSLMSSRRLSSALRISNASTLVEEQTVTGERSDSAGDAGEKTEDVTAQPIVKGPEPEIMTSTENVSPAGSSGTPLVEEPPASSLTSHPAPQELETSDRNDDENKAPAPTAPQAKQRKMDTPDVFEDAREFALSPGVESAVKAELSAALAATLNPRDDDEFITAPSTPGLSTGTSSLRHSALTTPTPMCPRSIPYAKDPVPRDLHASENQAINLIAESPTAQDFRTHDEHDRPATDVSPSGKLSASPAPHSVSPTITPSKDSLDETPPEPASETADPTARARAASVSPTPSNPAATTSSTPRLFPATAVIDLPGDSSAASDNHKESQSEVIYLGAEAPSAYTDAHAPDFPTPQVRESDPSLDDKEPAAPAAVSHEPGTATPNILPPDSPRESASEPPPSRASEDLGAVRGAEVSAGEDKAYTAGPGVACGAEPETGEAVVEADLGTDKAVKTKKRPNREAGPDQGDTATLLGGEEGGDGTGLVPEENPSDEGSQDVGPADETGDVDNIDIRPSDTPERSEKEDDGAEPGPQQDVAAEDDGSQVVGSVERPTSLHGSDDDADIPLSTTTEVRSEEDHGSGLGTEEHVKTEEEDSLATGPAKETESLAKSLEESHVPGFSAEVAVKTGVNISDEIAQPTDIDHAASETSAEGGMLESTADESSEEDLGSSPGTEIPVELEDAVLDEGAHPADADQTAGEPSTEPGVPQSITDESAEEGRGFGTGSEDHVEAEEDSLDTTLSTVDADHALSKTSVEADAGHEPSDPGTKPKFAELPATGPEQQVLAEGPEPIAFEDAQDAHPQTGDDAVAESSGPLGDSEPFEQPVAAGPEPQVEPEVSPPIDIGSGENVEAQTGGDAAAESSEPGADVEVTEQSPVEQLDAQAPTPTEHGAEVDGDHQTEDDAVDESLEQGAQSELPRDSQVEQLDSRISASANAEAEDDAAASQADVRVDEEAPDEAVGIESQDTVPGTRTFAPETEAKTQGMAVKQEATAPLSYADVAKTEVPEATTVDTVEPSVNQVEGDEAATAASHDIIPDADAGDDKAEVKEQPEPALTYADAVKADVSDSSAAERSELDLGQTSDDEAAGPVGQGLVPEATEADTHNEDEAEEEAKEPLTDVDAAEIDMQNKDEAKEELNQLLTYADAVKTDTQNEDEAKEEMNEPPTSGDAVKTVKTDVCDKTTADKHELRVDHVQHEESAGAESQEVASDEQAAAPELDANHEGSKHEESDVAPTYADAVKTEVPPEEVREETEDEKAAALVLDANHEEESKDEPNAVPTFADAVKTEVPSEEVRDEREDEKATATMLDANHMEESKDEVGAVPTYADAVKTEVPSEEYPKKEGEDEAAAGIVGADAIVLETDGRDEKEAKEDSTATFTYADAVREEASDQEVPEETVEDQPSDALPSADVAEPLTPAELVPEEEAQSEPEAAVSYADAVKTEVPSETLRKEEDAFPSLTSAAETDGTRLDEDVAKTEAEKEPNVALTYADAVKRPAQELREGVSVPGVADGAQTESTELDAGEEADAGFKEEADMSLTYADAVKTGVPAEEAHDAAREEAEVPTAADVAEPEKAEREVDESDVGGPDTAPTATDGPEAESPTPGVDEAMNESFTAPAVDGKSSSTVPALVGINDNDSPEPDANEIAEQSPTVSIVSGTVNAEGSGDGIGGRKESETMVLADEASPRFTEHDVMEHPGQPSGVLSESNRVESDDKAEGVSPDAMMEDAGNESEAVAEDALHVSDMEGLEPNQDEGKKEEPTAAPTSASDVVEEAEDELSRMPSVAKALDTTGFEPYAGREESSAVPTDAGAAETETPNLDGGEETKTTSTSPAGAEVADTEEPVPGPDKKVDGEPVPVPTLVGEIESDDLERGISRDDVEQADDLSGTLNGITNGVKNIGSAQDINGFATNQLGGPVDGLATDAVKTGGESLESESGEHQSVQTNEPGPGPSEATAGDETKLPGLRAVCGDLVQPPVEKAGDIGKAGTYQSDKETAPHVGAVAGNEEEILRRPLGSEGATNKPGDSPEQESDKADIQQDVCNQPGIEEPPRDKHVTPAISVNDLTTHISDTLAPANETVRPELSADIPPIAAEPAVAETITPRLVPEPNAAKPQRKEQPLLAPIPDLAQLANFFPGPAQVSLASSAAPITKAARPSTDSQHHPAIPTPTPKPKPLRSSHGRQHTAGYLALGLRESRLVEVGLRGALGDVKARRLSLPVQHLLDRETMERLSAAAGQPAVPSAPQSEAGGRGSSSRLRKRLAKKEDEAGDEEGGPSMLPRMMMLLAGAVAVGTIMQRVAE</sequence>
<feature type="compositionally biased region" description="Polar residues" evidence="1">
    <location>
        <begin position="562"/>
        <end position="583"/>
    </location>
</feature>
<feature type="compositionally biased region" description="Polar residues" evidence="1">
    <location>
        <begin position="2288"/>
        <end position="2303"/>
    </location>
</feature>
<evidence type="ECO:0000256" key="1">
    <source>
        <dbReference type="SAM" id="MobiDB-lite"/>
    </source>
</evidence>
<feature type="compositionally biased region" description="Basic and acidic residues" evidence="1">
    <location>
        <begin position="1860"/>
        <end position="1871"/>
    </location>
</feature>
<feature type="region of interest" description="Disordered" evidence="1">
    <location>
        <begin position="2329"/>
        <end position="2515"/>
    </location>
</feature>
<feature type="region of interest" description="Disordered" evidence="1">
    <location>
        <begin position="657"/>
        <end position="768"/>
    </location>
</feature>
<feature type="compositionally biased region" description="Basic and acidic residues" evidence="1">
    <location>
        <begin position="2107"/>
        <end position="2124"/>
    </location>
</feature>
<feature type="region of interest" description="Disordered" evidence="1">
    <location>
        <begin position="2562"/>
        <end position="2695"/>
    </location>
</feature>
<feature type="compositionally biased region" description="Acidic residues" evidence="1">
    <location>
        <begin position="1886"/>
        <end position="1896"/>
    </location>
</feature>
<feature type="compositionally biased region" description="Low complexity" evidence="1">
    <location>
        <begin position="927"/>
        <end position="945"/>
    </location>
</feature>
<feature type="compositionally biased region" description="Basic and acidic residues" evidence="1">
    <location>
        <begin position="2003"/>
        <end position="2015"/>
    </location>
</feature>
<feature type="compositionally biased region" description="Basic and acidic residues" evidence="1">
    <location>
        <begin position="1933"/>
        <end position="1942"/>
    </location>
</feature>
<feature type="region of interest" description="Disordered" evidence="1">
    <location>
        <begin position="600"/>
        <end position="640"/>
    </location>
</feature>
<dbReference type="EMBL" id="JAHCVI010000001">
    <property type="protein sequence ID" value="KAG7292999.1"/>
    <property type="molecule type" value="Genomic_DNA"/>
</dbReference>
<gene>
    <name evidence="2" type="ORF">NEMBOFW57_003044</name>
</gene>
<name>A0AAD4HZ76_9PEZI</name>
<feature type="compositionally biased region" description="Low complexity" evidence="1">
    <location>
        <begin position="807"/>
        <end position="821"/>
    </location>
</feature>
<keyword evidence="3" id="KW-1185">Reference proteome</keyword>
<feature type="compositionally biased region" description="Basic and acidic residues" evidence="1">
    <location>
        <begin position="1531"/>
        <end position="1542"/>
    </location>
</feature>
<feature type="region of interest" description="Disordered" evidence="1">
    <location>
        <begin position="1"/>
        <end position="41"/>
    </location>
</feature>
<feature type="compositionally biased region" description="Low complexity" evidence="1">
    <location>
        <begin position="1990"/>
        <end position="2000"/>
    </location>
</feature>
<feature type="region of interest" description="Disordered" evidence="1">
    <location>
        <begin position="802"/>
        <end position="1260"/>
    </location>
</feature>
<feature type="region of interest" description="Disordered" evidence="1">
    <location>
        <begin position="2870"/>
        <end position="2917"/>
    </location>
</feature>
<feature type="compositionally biased region" description="Polar residues" evidence="1">
    <location>
        <begin position="665"/>
        <end position="674"/>
    </location>
</feature>
<evidence type="ECO:0000313" key="2">
    <source>
        <dbReference type="EMBL" id="KAG7292999.1"/>
    </source>
</evidence>
<feature type="region of interest" description="Disordered" evidence="1">
    <location>
        <begin position="1648"/>
        <end position="1942"/>
    </location>
</feature>
<feature type="compositionally biased region" description="Acidic residues" evidence="1">
    <location>
        <begin position="2030"/>
        <end position="2043"/>
    </location>
</feature>
<feature type="compositionally biased region" description="Basic residues" evidence="1">
    <location>
        <begin position="2814"/>
        <end position="2823"/>
    </location>
</feature>
<feature type="compositionally biased region" description="Polar residues" evidence="1">
    <location>
        <begin position="1651"/>
        <end position="1661"/>
    </location>
</feature>
<feature type="compositionally biased region" description="Basic and acidic residues" evidence="1">
    <location>
        <begin position="2349"/>
        <end position="2358"/>
    </location>
</feature>
<accession>A0AAD4HZ76</accession>
<feature type="compositionally biased region" description="Basic and acidic residues" evidence="1">
    <location>
        <begin position="1214"/>
        <end position="1232"/>
    </location>
</feature>
<feature type="compositionally biased region" description="Basic and acidic residues" evidence="1">
    <location>
        <begin position="1906"/>
        <end position="1916"/>
    </location>
</feature>
<evidence type="ECO:0000313" key="3">
    <source>
        <dbReference type="Proteomes" id="UP001197093"/>
    </source>
</evidence>
<organism evidence="2 3">
    <name type="scientific">Staphylotrichum longicolle</name>
    <dbReference type="NCBI Taxonomy" id="669026"/>
    <lineage>
        <taxon>Eukaryota</taxon>
        <taxon>Fungi</taxon>
        <taxon>Dikarya</taxon>
        <taxon>Ascomycota</taxon>
        <taxon>Pezizomycotina</taxon>
        <taxon>Sordariomycetes</taxon>
        <taxon>Sordariomycetidae</taxon>
        <taxon>Sordariales</taxon>
        <taxon>Chaetomiaceae</taxon>
        <taxon>Staphylotrichum</taxon>
    </lineage>
</organism>
<feature type="compositionally biased region" description="Low complexity" evidence="1">
    <location>
        <begin position="1471"/>
        <end position="1482"/>
    </location>
</feature>
<feature type="compositionally biased region" description="Basic and acidic residues" evidence="1">
    <location>
        <begin position="2192"/>
        <end position="2202"/>
    </location>
</feature>
<feature type="region of interest" description="Disordered" evidence="1">
    <location>
        <begin position="2141"/>
        <end position="2316"/>
    </location>
</feature>
<feature type="region of interest" description="Disordered" evidence="1">
    <location>
        <begin position="1276"/>
        <end position="1628"/>
    </location>
</feature>
<feature type="compositionally biased region" description="Basic and acidic residues" evidence="1">
    <location>
        <begin position="1768"/>
        <end position="1778"/>
    </location>
</feature>
<feature type="compositionally biased region" description="Acidic residues" evidence="1">
    <location>
        <begin position="2365"/>
        <end position="2377"/>
    </location>
</feature>
<feature type="region of interest" description="Disordered" evidence="1">
    <location>
        <begin position="2786"/>
        <end position="2823"/>
    </location>
</feature>
<feature type="compositionally biased region" description="Basic and acidic residues" evidence="1">
    <location>
        <begin position="868"/>
        <end position="878"/>
    </location>
</feature>
<proteinExistence type="predicted"/>
<feature type="compositionally biased region" description="Low complexity" evidence="1">
    <location>
        <begin position="539"/>
        <end position="561"/>
    </location>
</feature>
<feature type="compositionally biased region" description="Basic and acidic residues" evidence="1">
    <location>
        <begin position="1152"/>
        <end position="1165"/>
    </location>
</feature>
<feature type="compositionally biased region" description="Basic and acidic residues" evidence="1">
    <location>
        <begin position="1702"/>
        <end position="1717"/>
    </location>
</feature>
<feature type="compositionally biased region" description="Low complexity" evidence="1">
    <location>
        <begin position="600"/>
        <end position="610"/>
    </location>
</feature>
<feature type="compositionally biased region" description="Basic and acidic residues" evidence="1">
    <location>
        <begin position="1682"/>
        <end position="1692"/>
    </location>
</feature>
<comment type="caution">
    <text evidence="2">The sequence shown here is derived from an EMBL/GenBank/DDBJ whole genome shotgun (WGS) entry which is preliminary data.</text>
</comment>
<feature type="region of interest" description="Disordered" evidence="1">
    <location>
        <begin position="530"/>
        <end position="584"/>
    </location>
</feature>
<feature type="compositionally biased region" description="Basic and acidic residues" evidence="1">
    <location>
        <begin position="740"/>
        <end position="749"/>
    </location>
</feature>
<feature type="compositionally biased region" description="Basic and acidic residues" evidence="1">
    <location>
        <begin position="1813"/>
        <end position="1840"/>
    </location>
</feature>
<protein>
    <submittedName>
        <fullName evidence="2">Uncharacterized protein</fullName>
    </submittedName>
</protein>
<feature type="compositionally biased region" description="Basic and acidic residues" evidence="1">
    <location>
        <begin position="999"/>
        <end position="1010"/>
    </location>
</feature>
<feature type="compositionally biased region" description="Acidic residues" evidence="1">
    <location>
        <begin position="1300"/>
        <end position="1309"/>
    </location>
</feature>
<feature type="compositionally biased region" description="Basic and acidic residues" evidence="1">
    <location>
        <begin position="675"/>
        <end position="689"/>
    </location>
</feature>
<dbReference type="Proteomes" id="UP001197093">
    <property type="component" value="Unassembled WGS sequence"/>
</dbReference>
<feature type="compositionally biased region" description="Acidic residues" evidence="1">
    <location>
        <begin position="2159"/>
        <end position="2168"/>
    </location>
</feature>
<feature type="compositionally biased region" description="Polar residues" evidence="1">
    <location>
        <begin position="704"/>
        <end position="718"/>
    </location>
</feature>
<feature type="compositionally biased region" description="Basic and acidic residues" evidence="1">
    <location>
        <begin position="1244"/>
        <end position="1257"/>
    </location>
</feature>
<reference evidence="2" key="1">
    <citation type="submission" date="2023-02" db="EMBL/GenBank/DDBJ databases">
        <authorList>
            <person name="Palmer J.M."/>
        </authorList>
    </citation>
    <scope>NUCLEOTIDE SEQUENCE</scope>
    <source>
        <strain evidence="2">FW57</strain>
    </source>
</reference>